<accession>A0AAU7ZKV0</accession>
<dbReference type="GO" id="GO:1990281">
    <property type="term" value="C:efflux pump complex"/>
    <property type="evidence" value="ECO:0007669"/>
    <property type="project" value="TreeGrafter"/>
</dbReference>
<feature type="signal peptide" evidence="9">
    <location>
        <begin position="1"/>
        <end position="20"/>
    </location>
</feature>
<dbReference type="Gene3D" id="1.20.1600.10">
    <property type="entry name" value="Outer membrane efflux proteins (OEP)"/>
    <property type="match status" value="1"/>
</dbReference>
<reference evidence="10" key="2">
    <citation type="journal article" date="2024" name="Environ. Microbiol.">
        <title>Genome analysis and description of Tunturibacter gen. nov. expands the diversity of Terriglobia in tundra soils.</title>
        <authorList>
            <person name="Messyasz A."/>
            <person name="Mannisto M.K."/>
            <person name="Kerkhof L.J."/>
            <person name="Haggblom M.M."/>
        </authorList>
    </citation>
    <scope>NUCLEOTIDE SEQUENCE</scope>
    <source>
        <strain evidence="10">X5P6</strain>
    </source>
</reference>
<protein>
    <submittedName>
        <fullName evidence="10">TolC family protein</fullName>
    </submittedName>
</protein>
<evidence type="ECO:0000256" key="7">
    <source>
        <dbReference type="ARBA" id="ARBA00023237"/>
    </source>
</evidence>
<evidence type="ECO:0000256" key="9">
    <source>
        <dbReference type="SAM" id="SignalP"/>
    </source>
</evidence>
<keyword evidence="5" id="KW-0812">Transmembrane</keyword>
<keyword evidence="6" id="KW-0472">Membrane</keyword>
<evidence type="ECO:0000256" key="1">
    <source>
        <dbReference type="ARBA" id="ARBA00004442"/>
    </source>
</evidence>
<evidence type="ECO:0000313" key="10">
    <source>
        <dbReference type="EMBL" id="XCB31298.1"/>
    </source>
</evidence>
<dbReference type="GO" id="GO:0015562">
    <property type="term" value="F:efflux transmembrane transporter activity"/>
    <property type="evidence" value="ECO:0007669"/>
    <property type="project" value="InterPro"/>
</dbReference>
<dbReference type="InterPro" id="IPR051906">
    <property type="entry name" value="TolC-like"/>
</dbReference>
<reference evidence="10" key="1">
    <citation type="submission" date="2023-08" db="EMBL/GenBank/DDBJ databases">
        <authorList>
            <person name="Messyasz A."/>
            <person name="Mannisto M.K."/>
            <person name="Kerkhof L.J."/>
            <person name="Haggblom M."/>
        </authorList>
    </citation>
    <scope>NUCLEOTIDE SEQUENCE</scope>
    <source>
        <strain evidence="10">X5P6</strain>
    </source>
</reference>
<evidence type="ECO:0000256" key="8">
    <source>
        <dbReference type="SAM" id="Coils"/>
    </source>
</evidence>
<keyword evidence="9" id="KW-0732">Signal</keyword>
<dbReference type="InterPro" id="IPR003423">
    <property type="entry name" value="OMP_efflux"/>
</dbReference>
<keyword evidence="4" id="KW-1134">Transmembrane beta strand</keyword>
<dbReference type="GO" id="GO:0009279">
    <property type="term" value="C:cell outer membrane"/>
    <property type="evidence" value="ECO:0007669"/>
    <property type="project" value="UniProtKB-SubCell"/>
</dbReference>
<evidence type="ECO:0000256" key="4">
    <source>
        <dbReference type="ARBA" id="ARBA00022452"/>
    </source>
</evidence>
<dbReference type="SUPFAM" id="SSF56954">
    <property type="entry name" value="Outer membrane efflux proteins (OEP)"/>
    <property type="match status" value="1"/>
</dbReference>
<feature type="chain" id="PRO_5043627606" evidence="9">
    <location>
        <begin position="21"/>
        <end position="477"/>
    </location>
</feature>
<comment type="similarity">
    <text evidence="2">Belongs to the outer membrane factor (OMF) (TC 1.B.17) family.</text>
</comment>
<evidence type="ECO:0000256" key="2">
    <source>
        <dbReference type="ARBA" id="ARBA00007613"/>
    </source>
</evidence>
<dbReference type="PANTHER" id="PTHR30026">
    <property type="entry name" value="OUTER MEMBRANE PROTEIN TOLC"/>
    <property type="match status" value="1"/>
</dbReference>
<evidence type="ECO:0000256" key="5">
    <source>
        <dbReference type="ARBA" id="ARBA00022692"/>
    </source>
</evidence>
<feature type="coiled-coil region" evidence="8">
    <location>
        <begin position="176"/>
        <end position="206"/>
    </location>
</feature>
<dbReference type="RefSeq" id="WP_353062141.1">
    <property type="nucleotide sequence ID" value="NZ_CP132942.1"/>
</dbReference>
<dbReference type="PIRSF" id="PIRSF001892">
    <property type="entry name" value="CyaE"/>
    <property type="match status" value="1"/>
</dbReference>
<comment type="subcellular location">
    <subcellularLocation>
        <location evidence="1">Cell outer membrane</location>
    </subcellularLocation>
</comment>
<dbReference type="InterPro" id="IPR028351">
    <property type="entry name" value="CyaE"/>
</dbReference>
<proteinExistence type="inferred from homology"/>
<dbReference type="PANTHER" id="PTHR30026:SF20">
    <property type="entry name" value="OUTER MEMBRANE PROTEIN TOLC"/>
    <property type="match status" value="1"/>
</dbReference>
<organism evidence="10">
    <name type="scientific">Tunturiibacter psychrotolerans</name>
    <dbReference type="NCBI Taxonomy" id="3069686"/>
    <lineage>
        <taxon>Bacteria</taxon>
        <taxon>Pseudomonadati</taxon>
        <taxon>Acidobacteriota</taxon>
        <taxon>Terriglobia</taxon>
        <taxon>Terriglobales</taxon>
        <taxon>Acidobacteriaceae</taxon>
        <taxon>Tunturiibacter</taxon>
    </lineage>
</organism>
<name>A0AAU7ZKV0_9BACT</name>
<dbReference type="KEGG" id="tpsc:RBB77_12585"/>
<evidence type="ECO:0000256" key="3">
    <source>
        <dbReference type="ARBA" id="ARBA00022448"/>
    </source>
</evidence>
<dbReference type="AlphaFoldDB" id="A0AAU7ZKV0"/>
<keyword evidence="8" id="KW-0175">Coiled coil</keyword>
<evidence type="ECO:0000256" key="6">
    <source>
        <dbReference type="ARBA" id="ARBA00023136"/>
    </source>
</evidence>
<dbReference type="Pfam" id="PF02321">
    <property type="entry name" value="OEP"/>
    <property type="match status" value="2"/>
</dbReference>
<dbReference type="EMBL" id="CP132942">
    <property type="protein sequence ID" value="XCB31298.1"/>
    <property type="molecule type" value="Genomic_DNA"/>
</dbReference>
<sequence length="477" mass="51352">MSIWTTVPLSFILLTGGVFAQSAPASPDHPAQFAGEREIEDFAKQLVSSGFSLQQDQTYTLSELVNLAEEHNPATRVAWQAARAQMAALGVARSELYPTVAAVALSQTNRSEVLFGNQFDRQTVQSFSGALDLNYTIFDFGGRAGRIAAARSDLLAANFAFNDTHRKIIYEVTEAYDRLLNAIGQVEAARASLKNAQTVQQAAEDRLNSGLATLPDVLEARGAAAQAQYDLQAALGVEKNTRGDLASALGTRPTDAIRVQPIDELPITETLDDSVDQAMERSFEQRPDLMQQVTEVRRANASVKEARASFYPALSVTATPNAQSLYGLQQQLPWAHTGGLTGELELNLRWALFDAGARKNHLAQAQANLRGAEASVSVAGDNIADEIWKAYSNLETALGQRQAAAALLGPANQSYAAALESYNDGVRDLLDVTAAQASLAHARSADMLARGQILSSLAELVFETGDLKQPKARRPKP</sequence>
<keyword evidence="7" id="KW-0998">Cell outer membrane</keyword>
<keyword evidence="3" id="KW-0813">Transport</keyword>
<dbReference type="GO" id="GO:0015288">
    <property type="term" value="F:porin activity"/>
    <property type="evidence" value="ECO:0007669"/>
    <property type="project" value="TreeGrafter"/>
</dbReference>
<gene>
    <name evidence="10" type="ORF">RBB77_12585</name>
</gene>